<keyword evidence="3" id="KW-1185">Reference proteome</keyword>
<evidence type="ECO:0000313" key="3">
    <source>
        <dbReference type="Proteomes" id="UP000503540"/>
    </source>
</evidence>
<sequence>MPTMRTDPNKTTADNRLSRRERRHGVEQRMPFAGKVNTRGRDAVVTRKHINYRRG</sequence>
<dbReference type="Proteomes" id="UP000503540">
    <property type="component" value="Chromosome"/>
</dbReference>
<organism evidence="2 3">
    <name type="scientific">Nocardia arthritidis</name>
    <dbReference type="NCBI Taxonomy" id="228602"/>
    <lineage>
        <taxon>Bacteria</taxon>
        <taxon>Bacillati</taxon>
        <taxon>Actinomycetota</taxon>
        <taxon>Actinomycetes</taxon>
        <taxon>Mycobacteriales</taxon>
        <taxon>Nocardiaceae</taxon>
        <taxon>Nocardia</taxon>
    </lineage>
</organism>
<evidence type="ECO:0000313" key="2">
    <source>
        <dbReference type="EMBL" id="QIS09728.1"/>
    </source>
</evidence>
<reference evidence="2 3" key="1">
    <citation type="journal article" date="2019" name="ACS Chem. Biol.">
        <title>Identification and Mobilization of a Cryptic Antibiotic Biosynthesis Gene Locus from a Human-Pathogenic Nocardia Isolate.</title>
        <authorList>
            <person name="Herisse M."/>
            <person name="Ishida K."/>
            <person name="Porter J.L."/>
            <person name="Howden B."/>
            <person name="Hertweck C."/>
            <person name="Stinear T.P."/>
            <person name="Pidot S.J."/>
        </authorList>
    </citation>
    <scope>NUCLEOTIDE SEQUENCE [LARGE SCALE GENOMIC DNA]</scope>
    <source>
        <strain evidence="2 3">AUSMDU00012717</strain>
    </source>
</reference>
<feature type="region of interest" description="Disordered" evidence="1">
    <location>
        <begin position="1"/>
        <end position="36"/>
    </location>
</feature>
<proteinExistence type="predicted"/>
<dbReference type="EMBL" id="CP046172">
    <property type="protein sequence ID" value="QIS09728.1"/>
    <property type="molecule type" value="Genomic_DNA"/>
</dbReference>
<dbReference type="RefSeq" id="WP_167472798.1">
    <property type="nucleotide sequence ID" value="NZ_CP046172.1"/>
</dbReference>
<gene>
    <name evidence="2" type="ORF">F5544_09135</name>
</gene>
<protein>
    <submittedName>
        <fullName evidence="2">Uncharacterized protein</fullName>
    </submittedName>
</protein>
<name>A0A6G9Y976_9NOCA</name>
<dbReference type="AlphaFoldDB" id="A0A6G9Y976"/>
<accession>A0A6G9Y976</accession>
<evidence type="ECO:0000256" key="1">
    <source>
        <dbReference type="SAM" id="MobiDB-lite"/>
    </source>
</evidence>
<dbReference type="KEGG" id="nah:F5544_09135"/>